<dbReference type="Proteomes" id="UP000673691">
    <property type="component" value="Unassembled WGS sequence"/>
</dbReference>
<dbReference type="GO" id="GO:0005886">
    <property type="term" value="C:plasma membrane"/>
    <property type="evidence" value="ECO:0007669"/>
    <property type="project" value="TreeGrafter"/>
</dbReference>
<reference evidence="8 9" key="1">
    <citation type="journal article" name="Sci. Rep.">
        <title>Genome-scale phylogenetic analyses confirm Olpidium as the closest living zoosporic fungus to the non-flagellated, terrestrial fungi.</title>
        <authorList>
            <person name="Chang Y."/>
            <person name="Rochon D."/>
            <person name="Sekimoto S."/>
            <person name="Wang Y."/>
            <person name="Chovatia M."/>
            <person name="Sandor L."/>
            <person name="Salamov A."/>
            <person name="Grigoriev I.V."/>
            <person name="Stajich J.E."/>
            <person name="Spatafora J.W."/>
        </authorList>
    </citation>
    <scope>NUCLEOTIDE SEQUENCE [LARGE SCALE GENOMIC DNA]</scope>
    <source>
        <strain evidence="8">S191</strain>
    </source>
</reference>
<feature type="compositionally biased region" description="Polar residues" evidence="6">
    <location>
        <begin position="525"/>
        <end position="546"/>
    </location>
</feature>
<feature type="compositionally biased region" description="Acidic residues" evidence="6">
    <location>
        <begin position="587"/>
        <end position="597"/>
    </location>
</feature>
<sequence length="751" mass="78704">PTFPLCPPGNLSRRAFQLPRHQFRRCSRDPRRLQGRLGLPRVSSTCNARRRGRQTAQIIAVVAFYVLDFAINAGGFSSTAGVLPRSSLVQASCRALIIDTAGKRNQEAATAWAGRMIGAGNVVGYLMGYFDLVAALPFLGNSQLKVLCVLASSFLICCVSLTCWTIKEIPLMRPRCVPLSNVFGAVHVLRTSQMRIDCLKTVPSVPAHGNPFIAVTAVIRSFSSVPPTVQRLCNVQFFAWIGWCALPCFQTMRPLVTFRTNTCQMKVPVSVLHVIVVARSSLATPVRGSPVKSTDDIAIRSGSFVLFTFSVVSLAASTLLPFVVAGSHAGGGGARSKGPAKNLGAGDSGLVGGTSSGYGLSKWTHVLETVWQRLRDGLSLTTAYTLSHVVFATSMLLTPLAKSSVANATFLIAACGIPWSVTIWAPFCILGEAVAGRKPIPLRRQRRRAGANGPPEENGQPLLSAAASVAGNPSEKAQPSKGAFGSGSDTDGKNKAAESKSSEAQQELERNKNGGEVSVEPTAREGTSPSWRRASSTTSPYRTSGDSLRPRVTASPCRVVVEDGEDDCFGDEHGPGGFAGGRVQSDDFTEFEDDADDPEEVYEERALEVCDLLGHGGGPSPTTAGDVTDCAPRGDPNELDGGAILGIHNCYCVAPQFLTALLSSMVFAALEPAPSASAVGRAGGNGLASALPSSVANSSAELLAGSVSSQPPAAMESNLSGYDGRAALEETDAIGGRAMEGRGGVHDVGLG</sequence>
<feature type="transmembrane region" description="Helical" evidence="7">
    <location>
        <begin position="146"/>
        <end position="167"/>
    </location>
</feature>
<dbReference type="PANTHER" id="PTHR19432:SF35">
    <property type="entry name" value="SOLUTE CARRIER FAMILY 45 MEMBER 3 ISOFORM X1"/>
    <property type="match status" value="1"/>
</dbReference>
<feature type="region of interest" description="Disordered" evidence="6">
    <location>
        <begin position="571"/>
        <end position="597"/>
    </location>
</feature>
<comment type="caution">
    <text evidence="8">The sequence shown here is derived from an EMBL/GenBank/DDBJ whole genome shotgun (WGS) entry which is preliminary data.</text>
</comment>
<feature type="non-terminal residue" evidence="8">
    <location>
        <position position="1"/>
    </location>
</feature>
<evidence type="ECO:0000256" key="4">
    <source>
        <dbReference type="ARBA" id="ARBA00022989"/>
    </source>
</evidence>
<keyword evidence="3 7" id="KW-0812">Transmembrane</keyword>
<dbReference type="PANTHER" id="PTHR19432">
    <property type="entry name" value="SUGAR TRANSPORTER"/>
    <property type="match status" value="1"/>
</dbReference>
<accession>A0A8H7ZU52</accession>
<feature type="region of interest" description="Disordered" evidence="6">
    <location>
        <begin position="468"/>
        <end position="552"/>
    </location>
</feature>
<gene>
    <name evidence="8" type="ORF">BJ554DRAFT_161</name>
</gene>
<evidence type="ECO:0000313" key="9">
    <source>
        <dbReference type="Proteomes" id="UP000673691"/>
    </source>
</evidence>
<comment type="subcellular location">
    <subcellularLocation>
        <location evidence="1">Membrane</location>
        <topology evidence="1">Multi-pass membrane protein</topology>
    </subcellularLocation>
</comment>
<dbReference type="AlphaFoldDB" id="A0A8H7ZU52"/>
<name>A0A8H7ZU52_9FUNG</name>
<dbReference type="OrthoDB" id="28755at2759"/>
<proteinExistence type="predicted"/>
<evidence type="ECO:0000313" key="8">
    <source>
        <dbReference type="EMBL" id="KAG5459436.1"/>
    </source>
</evidence>
<dbReference type="GO" id="GO:0008506">
    <property type="term" value="F:sucrose:proton symporter activity"/>
    <property type="evidence" value="ECO:0007669"/>
    <property type="project" value="TreeGrafter"/>
</dbReference>
<feature type="transmembrane region" description="Helical" evidence="7">
    <location>
        <begin position="58"/>
        <end position="76"/>
    </location>
</feature>
<protein>
    <submittedName>
        <fullName evidence="8">Uncharacterized protein</fullName>
    </submittedName>
</protein>
<keyword evidence="9" id="KW-1185">Reference proteome</keyword>
<keyword evidence="2" id="KW-0813">Transport</keyword>
<feature type="transmembrane region" description="Helical" evidence="7">
    <location>
        <begin position="122"/>
        <end position="139"/>
    </location>
</feature>
<evidence type="ECO:0000256" key="1">
    <source>
        <dbReference type="ARBA" id="ARBA00004141"/>
    </source>
</evidence>
<evidence type="ECO:0000256" key="3">
    <source>
        <dbReference type="ARBA" id="ARBA00022692"/>
    </source>
</evidence>
<evidence type="ECO:0000256" key="7">
    <source>
        <dbReference type="SAM" id="Phobius"/>
    </source>
</evidence>
<dbReference type="EMBL" id="JAEFCI010006845">
    <property type="protein sequence ID" value="KAG5459436.1"/>
    <property type="molecule type" value="Genomic_DNA"/>
</dbReference>
<evidence type="ECO:0000256" key="5">
    <source>
        <dbReference type="ARBA" id="ARBA00023136"/>
    </source>
</evidence>
<evidence type="ECO:0000256" key="2">
    <source>
        <dbReference type="ARBA" id="ARBA00022448"/>
    </source>
</evidence>
<organism evidence="8 9">
    <name type="scientific">Olpidium bornovanus</name>
    <dbReference type="NCBI Taxonomy" id="278681"/>
    <lineage>
        <taxon>Eukaryota</taxon>
        <taxon>Fungi</taxon>
        <taxon>Fungi incertae sedis</taxon>
        <taxon>Olpidiomycota</taxon>
        <taxon>Olpidiomycotina</taxon>
        <taxon>Olpidiomycetes</taxon>
        <taxon>Olpidiales</taxon>
        <taxon>Olpidiaceae</taxon>
        <taxon>Olpidium</taxon>
    </lineage>
</organism>
<keyword evidence="4 7" id="KW-1133">Transmembrane helix</keyword>
<evidence type="ECO:0000256" key="6">
    <source>
        <dbReference type="SAM" id="MobiDB-lite"/>
    </source>
</evidence>
<feature type="compositionally biased region" description="Basic and acidic residues" evidence="6">
    <location>
        <begin position="490"/>
        <end position="513"/>
    </location>
</feature>
<keyword evidence="5 7" id="KW-0472">Membrane</keyword>